<dbReference type="InterPro" id="IPR008861">
    <property type="entry name" value="GpX-like"/>
</dbReference>
<keyword evidence="2" id="KW-1185">Reference proteome</keyword>
<dbReference type="KEGG" id="cari:FNU76_02270"/>
<dbReference type="OrthoDB" id="8759063at2"/>
<dbReference type="Pfam" id="PF05489">
    <property type="entry name" value="Phage_tail_X"/>
    <property type="match status" value="1"/>
</dbReference>
<organism evidence="1 2">
    <name type="scientific">Chitinimonas arctica</name>
    <dbReference type="NCBI Taxonomy" id="2594795"/>
    <lineage>
        <taxon>Bacteria</taxon>
        <taxon>Pseudomonadati</taxon>
        <taxon>Pseudomonadota</taxon>
        <taxon>Betaproteobacteria</taxon>
        <taxon>Neisseriales</taxon>
        <taxon>Chitinibacteraceae</taxon>
        <taxon>Chitinimonas</taxon>
    </lineage>
</organism>
<gene>
    <name evidence="1" type="ORF">FNU76_02270</name>
</gene>
<protein>
    <submittedName>
        <fullName evidence="1">Phage tail protein</fullName>
    </submittedName>
</protein>
<reference evidence="2" key="1">
    <citation type="submission" date="2019-07" db="EMBL/GenBank/DDBJ databases">
        <title>Chitinimonas sp. nov., isolated from Ny-Alesund, arctica soil.</title>
        <authorList>
            <person name="Xu Q."/>
            <person name="Peng F."/>
        </authorList>
    </citation>
    <scope>NUCLEOTIDE SEQUENCE [LARGE SCALE GENOMIC DNA]</scope>
    <source>
        <strain evidence="2">R3-44</strain>
    </source>
</reference>
<evidence type="ECO:0000313" key="2">
    <source>
        <dbReference type="Proteomes" id="UP000317550"/>
    </source>
</evidence>
<name>A0A516SAU1_9NEIS</name>
<dbReference type="EMBL" id="CP041730">
    <property type="protein sequence ID" value="QDQ25270.1"/>
    <property type="molecule type" value="Genomic_DNA"/>
</dbReference>
<sequence length="68" mass="7404">MARTIRTAEGDILDTLCQLIYGYLDGTVETVLAANPGLATQAQPYPSGQLITFPDLPARRQDAIQLWA</sequence>
<dbReference type="RefSeq" id="WP_143856195.1">
    <property type="nucleotide sequence ID" value="NZ_CP041730.1"/>
</dbReference>
<dbReference type="AlphaFoldDB" id="A0A516SAU1"/>
<dbReference type="Proteomes" id="UP000317550">
    <property type="component" value="Chromosome"/>
</dbReference>
<proteinExistence type="predicted"/>
<evidence type="ECO:0000313" key="1">
    <source>
        <dbReference type="EMBL" id="QDQ25270.1"/>
    </source>
</evidence>
<accession>A0A516SAU1</accession>